<evidence type="ECO:0000313" key="3">
    <source>
        <dbReference type="EMBL" id="TQM41391.1"/>
    </source>
</evidence>
<dbReference type="Pfam" id="PF13385">
    <property type="entry name" value="Laminin_G_3"/>
    <property type="match status" value="1"/>
</dbReference>
<dbReference type="SUPFAM" id="SSF49899">
    <property type="entry name" value="Concanavalin A-like lectins/glucanases"/>
    <property type="match status" value="1"/>
</dbReference>
<dbReference type="InterPro" id="IPR000601">
    <property type="entry name" value="PKD_dom"/>
</dbReference>
<dbReference type="GO" id="GO:0010411">
    <property type="term" value="P:xyloglucan metabolic process"/>
    <property type="evidence" value="ECO:0007669"/>
    <property type="project" value="TreeGrafter"/>
</dbReference>
<dbReference type="PANTHER" id="PTHR43739">
    <property type="entry name" value="XYLOGLUCANASE (EUROFUNG)"/>
    <property type="match status" value="1"/>
</dbReference>
<evidence type="ECO:0000256" key="1">
    <source>
        <dbReference type="ARBA" id="ARBA00022729"/>
    </source>
</evidence>
<keyword evidence="1" id="KW-0732">Signal</keyword>
<feature type="domain" description="PKD" evidence="2">
    <location>
        <begin position="842"/>
        <end position="897"/>
    </location>
</feature>
<dbReference type="Gene3D" id="2.60.40.10">
    <property type="entry name" value="Immunoglobulins"/>
    <property type="match status" value="1"/>
</dbReference>
<dbReference type="PROSITE" id="PS50093">
    <property type="entry name" value="PKD"/>
    <property type="match status" value="1"/>
</dbReference>
<dbReference type="InterPro" id="IPR022409">
    <property type="entry name" value="PKD/Chitinase_dom"/>
</dbReference>
<dbReference type="Gene3D" id="2.130.10.10">
    <property type="entry name" value="YVTN repeat-like/Quinoprotein amine dehydrogenase"/>
    <property type="match status" value="3"/>
</dbReference>
<dbReference type="SMART" id="SM00089">
    <property type="entry name" value="PKD"/>
    <property type="match status" value="1"/>
</dbReference>
<dbReference type="EMBL" id="VFPJ01000001">
    <property type="protein sequence ID" value="TQM41391.1"/>
    <property type="molecule type" value="Genomic_DNA"/>
</dbReference>
<dbReference type="InterPro" id="IPR013783">
    <property type="entry name" value="Ig-like_fold"/>
</dbReference>
<dbReference type="GO" id="GO:0004553">
    <property type="term" value="F:hydrolase activity, hydrolyzing O-glycosyl compounds"/>
    <property type="evidence" value="ECO:0007669"/>
    <property type="project" value="UniProtKB-ARBA"/>
</dbReference>
<gene>
    <name evidence="3" type="ORF">BC670_2349</name>
</gene>
<dbReference type="SUPFAM" id="SSF49299">
    <property type="entry name" value="PKD domain"/>
    <property type="match status" value="1"/>
</dbReference>
<dbReference type="InterPro" id="IPR015943">
    <property type="entry name" value="WD40/YVTN_repeat-like_dom_sf"/>
</dbReference>
<dbReference type="InterPro" id="IPR035986">
    <property type="entry name" value="PKD_dom_sf"/>
</dbReference>
<dbReference type="RefSeq" id="WP_089080810.1">
    <property type="nucleotide sequence ID" value="NZ_VFPJ01000001.1"/>
</dbReference>
<accession>A0A543G5N6</accession>
<dbReference type="InterPro" id="IPR052025">
    <property type="entry name" value="Xyloglucanase_GH74"/>
</dbReference>
<name>A0A543G5N6_9FLAO</name>
<organism evidence="3 4">
    <name type="scientific">Flavobacterium branchiophilum</name>
    <dbReference type="NCBI Taxonomy" id="55197"/>
    <lineage>
        <taxon>Bacteria</taxon>
        <taxon>Pseudomonadati</taxon>
        <taxon>Bacteroidota</taxon>
        <taxon>Flavobacteriia</taxon>
        <taxon>Flavobacteriales</taxon>
        <taxon>Flavobacteriaceae</taxon>
        <taxon>Flavobacterium</taxon>
    </lineage>
</organism>
<reference evidence="3 4" key="1">
    <citation type="submission" date="2019-06" db="EMBL/GenBank/DDBJ databases">
        <title>Genomic Encyclopedia of Archaeal and Bacterial Type Strains, Phase II (KMG-II): from individual species to whole genera.</title>
        <authorList>
            <person name="Goeker M."/>
        </authorList>
    </citation>
    <scope>NUCLEOTIDE SEQUENCE [LARGE SCALE GENOMIC DNA]</scope>
    <source>
        <strain evidence="3 4">DSM 24789</strain>
    </source>
</reference>
<dbReference type="Gene3D" id="2.60.120.200">
    <property type="match status" value="1"/>
</dbReference>
<proteinExistence type="predicted"/>
<dbReference type="InterPro" id="IPR026444">
    <property type="entry name" value="Secre_tail"/>
</dbReference>
<dbReference type="CDD" id="cd00146">
    <property type="entry name" value="PKD"/>
    <property type="match status" value="1"/>
</dbReference>
<dbReference type="NCBIfam" id="TIGR04183">
    <property type="entry name" value="Por_Secre_tail"/>
    <property type="match status" value="1"/>
</dbReference>
<dbReference type="InterPro" id="IPR013320">
    <property type="entry name" value="ConA-like_dom_sf"/>
</dbReference>
<dbReference type="Pfam" id="PF00801">
    <property type="entry name" value="PKD"/>
    <property type="match status" value="1"/>
</dbReference>
<sequence length="1355" mass="150896">MKKILLLSGFLFCFLLGFGQNKDYYPKPKYPALFKTLGCPVKASDPEWVKKMYSENPNFFEVSALYDAYYKVHVLEKNTHTQNYKQFFRLVNTNKYYNSEGDIVIEEPLKTAENTAVASKNNNQYTVSDAWVPVAPIETFETNGNRKSSQVNIYCFTQSKSNPNVLYCGTETGAVFKSIDKSENWTEVGKTVFDYGTSQAIKVDPNNENIVYVAHDTRLFKSIDGGQNWTLMLTSTWQNDVEVSPNNSNIVFVSGSFGLKRSTDAGQTWTNITADVVTDIEFKSNDASVVYIAKKNSAVNRFEIWKSTDAGLTFMAKTSGWFVPTNGVANHAEGAKIANTLADPNRIYVLLLGSDIDYATDINYIGVYKSTDAGESWSLPYDGNNDGTPDNNPGGPYSATHWAMSTFNVNGGNYDQGFYNAAIDASDTDPNVFMVGMLNLFRSSDGGTTFKLHGGYGCNNCSNRYRHPDIQGIQVQGNDAWVVTDGGVDQYDVNLNFLDSKNKGITTCDLWGFDQGWNEDVVVGGRYHTGNMAYHENYQNGKTISLGGGESATGFVNLGDNKKTYFDDIGGKWIPATSTGNVQNIPSITLYPKSGNSLEKSEIVNDPRWWNNIYLGKDNKIWASEDYGASFNLLHEFGVAGNTVRGIEVSRHNPNLIFAVHHLGSTVKLWKSTDAGVNWTEITLPLIYNKFSMSLNEQDELFIAYDVTGNSTTKVYKSVNLGQSWSNITTTALNGFQIRDIEVQEGTNGGVYIICSRHVFYKNNTLTNWVDMSNGIPSSFRLLDAKPFYKSGKLRIAGNRGVWEHDFYENSVPKAQPMVANKQVYCNRQIVQFEDYSILNHTNATWQWSFPGATSISSTSIRNPLVVYANPGTYNVSLTVTNPQGTSSKTVQNMIVVNPSECTPKPFAEKAALFNGTNSQYLTKNFNPQKTVTNFTFSAWIKPNGIQQDYSSILYTNGITLDFKNGTNELGTHCGGLWWYNSGLIVPKDKWSYVALIYTPTKVTLVLNEKTYEINTSFPSQNLSTLDLGIHNRRNDRQYKGILEEVCLWDRALTLDEIRLNKHLTKVGNSDNNLFAYYQFNSILNNEIFDVKNNNDLSVINGASTIDSSCPIGPGVAQALTLNQNNTLYHFTTPNVIINTGTTNPNGRVVVTRITTEPYLKPNADYDINNEYYCIENYGTVSDVNNLSNVVFTDVSNLSGLQNTEVKLFERERNSDVLSDWTDKGNPTTINANAVAFAPIQITSPIPFNNNATANTLNQSSGQFYFKSISVLNNTTNTLNQNVLVYPNPSSIESGFYFKNIGQQALLNVYDSTGKLIFISKINESEKINAAKAPGIYFYSVESLDKIITGKIIIK</sequence>
<protein>
    <submittedName>
        <fullName evidence="3">Putative secreted protein (Por secretion system target)</fullName>
    </submittedName>
</protein>
<dbReference type="Proteomes" id="UP000320773">
    <property type="component" value="Unassembled WGS sequence"/>
</dbReference>
<evidence type="ECO:0000313" key="4">
    <source>
        <dbReference type="Proteomes" id="UP000320773"/>
    </source>
</evidence>
<evidence type="ECO:0000259" key="2">
    <source>
        <dbReference type="PROSITE" id="PS50093"/>
    </source>
</evidence>
<dbReference type="SUPFAM" id="SSF110296">
    <property type="entry name" value="Oligoxyloglucan reducing end-specific cellobiohydrolase"/>
    <property type="match status" value="2"/>
</dbReference>
<comment type="caution">
    <text evidence="3">The sequence shown here is derived from an EMBL/GenBank/DDBJ whole genome shotgun (WGS) entry which is preliminary data.</text>
</comment>
<dbReference type="PANTHER" id="PTHR43739:SF5">
    <property type="entry name" value="EXO-ALPHA-SIALIDASE"/>
    <property type="match status" value="1"/>
</dbReference>